<evidence type="ECO:0000259" key="1">
    <source>
        <dbReference type="Pfam" id="PF16064"/>
    </source>
</evidence>
<dbReference type="AlphaFoldDB" id="A0A1Y1LNV2"/>
<evidence type="ECO:0000313" key="5">
    <source>
        <dbReference type="Proteomes" id="UP000327044"/>
    </source>
</evidence>
<reference evidence="2" key="1">
    <citation type="journal article" date="2016" name="Sci. Rep.">
        <title>Molecular characterization of firefly nuptial gifts: a multi-omics approach sheds light on postcopulatory sexual selection.</title>
        <authorList>
            <person name="Al-Wathiqui N."/>
            <person name="Fallon T.R."/>
            <person name="South A."/>
            <person name="Weng J.K."/>
            <person name="Lewis S.M."/>
        </authorList>
    </citation>
    <scope>NUCLEOTIDE SEQUENCE</scope>
</reference>
<accession>A0A1Y1LNV2</accession>
<evidence type="ECO:0000313" key="2">
    <source>
        <dbReference type="EMBL" id="JAV75309.1"/>
    </source>
</evidence>
<sequence>MSYAVVSFIREHSEDEDEEDSTSEVPMSWLSESNTKCWWPVHSKNVTSLIKRMVPPNPDKWVLENVKVEALEVSLERARKLSTDCNYVSTDEGEKGRGKRKVIQPTRFVVSDEDELAVPVSSKNWRKFTNVSLPPQLPIGVSTYNFSSPSPLTAQNAITTEEDIQTMPVIFSDISTNLELEDYRHVDAEVVVIPNRVVQNQSADFRTPASHETNKHIDGLSESNITEDTISSRMIQEHFQKISRMFVSINMQLKSIDKRIQNLEKGVQISDSNQEDEGLKIIKEYFPLKSTDAITTFDTVIIENKEVAINFRRYINGIGGTSSKDSLVRILQRIFTNACAEKCSWLGRKNNFAIHKLHFVSIIKEVLCAMYPTLKENDFEKSCGEWFRFAKQRLNRQK</sequence>
<dbReference type="PANTHER" id="PTHR34153">
    <property type="entry name" value="SI:CH211-262H13.3-RELATED-RELATED"/>
    <property type="match status" value="1"/>
</dbReference>
<keyword evidence="5" id="KW-1185">Reference proteome</keyword>
<dbReference type="EMBL" id="GEZM01050928">
    <property type="protein sequence ID" value="JAV75310.1"/>
    <property type="molecule type" value="Transcribed_RNA"/>
</dbReference>
<reference evidence="3 5" key="2">
    <citation type="journal article" date="2018" name="Elife">
        <title>Firefly genomes illuminate parallel origins of bioluminescence in beetles.</title>
        <authorList>
            <person name="Fallon T.R."/>
            <person name="Lower S.E."/>
            <person name="Chang C.H."/>
            <person name="Bessho-Uehara M."/>
            <person name="Martin G.J."/>
            <person name="Bewick A.J."/>
            <person name="Behringer M."/>
            <person name="Debat H.J."/>
            <person name="Wong I."/>
            <person name="Day J.C."/>
            <person name="Suvorov A."/>
            <person name="Silva C.J."/>
            <person name="Stanger-Hall K.F."/>
            <person name="Hall D.W."/>
            <person name="Schmitz R.J."/>
            <person name="Nelson D.R."/>
            <person name="Lewis S.M."/>
            <person name="Shigenobu S."/>
            <person name="Bybee S.M."/>
            <person name="Larracuente A.M."/>
            <person name="Oba Y."/>
            <person name="Weng J.K."/>
        </authorList>
    </citation>
    <scope>NUCLEOTIDE SEQUENCE [LARGE SCALE GENOMIC DNA]</scope>
    <source>
        <strain evidence="3">1611_PpyrPB1</strain>
        <tissue evidence="3">Whole body</tissue>
    </source>
</reference>
<evidence type="ECO:0000313" key="3">
    <source>
        <dbReference type="EMBL" id="KAB0796954.1"/>
    </source>
</evidence>
<dbReference type="Pfam" id="PF16064">
    <property type="entry name" value="DUF4806"/>
    <property type="match status" value="1"/>
</dbReference>
<dbReference type="Proteomes" id="UP000327044">
    <property type="component" value="Unassembled WGS sequence"/>
</dbReference>
<gene>
    <name evidence="4" type="ORF">PPYR_00712</name>
    <name evidence="3" type="ORF">PPYR_11015</name>
</gene>
<name>A0A1Y1LNV2_PHOPY</name>
<organism evidence="2">
    <name type="scientific">Photinus pyralis</name>
    <name type="common">Common eastern firefly</name>
    <name type="synonym">Lampyris pyralis</name>
    <dbReference type="NCBI Taxonomy" id="7054"/>
    <lineage>
        <taxon>Eukaryota</taxon>
        <taxon>Metazoa</taxon>
        <taxon>Ecdysozoa</taxon>
        <taxon>Arthropoda</taxon>
        <taxon>Hexapoda</taxon>
        <taxon>Insecta</taxon>
        <taxon>Pterygota</taxon>
        <taxon>Neoptera</taxon>
        <taxon>Endopterygota</taxon>
        <taxon>Coleoptera</taxon>
        <taxon>Polyphaga</taxon>
        <taxon>Elateriformia</taxon>
        <taxon>Elateroidea</taxon>
        <taxon>Lampyridae</taxon>
        <taxon>Lampyrinae</taxon>
        <taxon>Photinus</taxon>
    </lineage>
</organism>
<dbReference type="InterPro" id="IPR032071">
    <property type="entry name" value="DUF4806"/>
</dbReference>
<feature type="domain" description="DUF4806" evidence="1">
    <location>
        <begin position="285"/>
        <end position="353"/>
    </location>
</feature>
<evidence type="ECO:0000313" key="4">
    <source>
        <dbReference type="EMBL" id="KAB0803742.1"/>
    </source>
</evidence>
<protein>
    <recommendedName>
        <fullName evidence="1">DUF4806 domain-containing protein</fullName>
    </recommendedName>
</protein>
<dbReference type="EMBL" id="VVIM01000001">
    <property type="protein sequence ID" value="KAB0803742.1"/>
    <property type="molecule type" value="Genomic_DNA"/>
</dbReference>
<proteinExistence type="predicted"/>
<dbReference type="OrthoDB" id="7699546at2759"/>
<dbReference type="EMBL" id="GEZM01050924">
    <property type="protein sequence ID" value="JAV75315.1"/>
    <property type="molecule type" value="Transcribed_RNA"/>
</dbReference>
<dbReference type="PANTHER" id="PTHR34153:SF2">
    <property type="entry name" value="SI:CH211-262H13.3-RELATED"/>
    <property type="match status" value="1"/>
</dbReference>
<dbReference type="EMBL" id="GEZM01050929">
    <property type="protein sequence ID" value="JAV75309.1"/>
    <property type="molecule type" value="Transcribed_RNA"/>
</dbReference>
<dbReference type="EMBL" id="VVIM01000007">
    <property type="protein sequence ID" value="KAB0796954.1"/>
    <property type="molecule type" value="Genomic_DNA"/>
</dbReference>
<dbReference type="InParanoid" id="A0A1Y1LNV2"/>
<reference evidence="3" key="3">
    <citation type="submission" date="2019-08" db="EMBL/GenBank/DDBJ databases">
        <authorList>
            <consortium name="Photinus pyralis genome working group"/>
            <person name="Fallon T.R."/>
            <person name="Sander Lower S.E."/>
            <person name="Weng J.-K."/>
        </authorList>
    </citation>
    <scope>NUCLEOTIDE SEQUENCE</scope>
    <source>
        <strain evidence="3">1611_PpyrPB1</strain>
        <tissue evidence="3">Whole body</tissue>
    </source>
</reference>